<dbReference type="AlphaFoldDB" id="M2Z240"/>
<keyword evidence="2" id="KW-1185">Reference proteome</keyword>
<accession>M2Z240</accession>
<protein>
    <recommendedName>
        <fullName evidence="3">DUF1178 family protein</fullName>
    </recommendedName>
</protein>
<name>M2Z240_9PROT</name>
<dbReference type="Proteomes" id="UP000011744">
    <property type="component" value="Unassembled WGS sequence"/>
</dbReference>
<organism evidence="1 2">
    <name type="scientific">Paramagnetospirillum caucaseum</name>
    <dbReference type="NCBI Taxonomy" id="1244869"/>
    <lineage>
        <taxon>Bacteria</taxon>
        <taxon>Pseudomonadati</taxon>
        <taxon>Pseudomonadota</taxon>
        <taxon>Alphaproteobacteria</taxon>
        <taxon>Rhodospirillales</taxon>
        <taxon>Magnetospirillaceae</taxon>
        <taxon>Paramagnetospirillum</taxon>
    </lineage>
</organism>
<dbReference type="PATRIC" id="fig|1244869.3.peg.3749"/>
<dbReference type="eggNOG" id="COG5319">
    <property type="taxonomic scope" value="Bacteria"/>
</dbReference>
<evidence type="ECO:0000313" key="1">
    <source>
        <dbReference type="EMBL" id="EME68375.1"/>
    </source>
</evidence>
<dbReference type="RefSeq" id="WP_008620603.1">
    <property type="nucleotide sequence ID" value="NZ_AONQ01000068.1"/>
</dbReference>
<dbReference type="OrthoDB" id="9799894at2"/>
<comment type="caution">
    <text evidence="1">The sequence shown here is derived from an EMBL/GenBank/DDBJ whole genome shotgun (WGS) entry which is preliminary data.</text>
</comment>
<dbReference type="STRING" id="1244869.H261_18757"/>
<dbReference type="EMBL" id="AONQ01000068">
    <property type="protein sequence ID" value="EME68375.1"/>
    <property type="molecule type" value="Genomic_DNA"/>
</dbReference>
<sequence>MILFELRCKAKHHFEAWFKDGATYDGQAAAGEIPCPICGDCHIEKAPMAPRLAKARGAALDAQAAAGELRRMLVDLKHKVQSSCDYVGEKFPDEARKIHYGDVEARPIYGEATPDQARELEDEGVALARIPWVAEGN</sequence>
<dbReference type="InterPro" id="IPR009562">
    <property type="entry name" value="DUF1178"/>
</dbReference>
<evidence type="ECO:0000313" key="2">
    <source>
        <dbReference type="Proteomes" id="UP000011744"/>
    </source>
</evidence>
<proteinExistence type="predicted"/>
<reference evidence="1 2" key="1">
    <citation type="journal article" date="2014" name="Genome Announc.">
        <title>Draft Genome Sequence of Magnetospirillum sp. Strain SO-1, a Freshwater Magnetotactic Bacterium Isolated from the Ol'khovka River, Russia.</title>
        <authorList>
            <person name="Grouzdev D.S."/>
            <person name="Dziuba M.V."/>
            <person name="Sukhacheva M.S."/>
            <person name="Mardanov A.V."/>
            <person name="Beletskiy A.V."/>
            <person name="Kuznetsov B.B."/>
            <person name="Skryabin K.G."/>
        </authorList>
    </citation>
    <scope>NUCLEOTIDE SEQUENCE [LARGE SCALE GENOMIC DNA]</scope>
    <source>
        <strain evidence="1 2">SO-1</strain>
    </source>
</reference>
<dbReference type="Pfam" id="PF06676">
    <property type="entry name" value="DUF1178"/>
    <property type="match status" value="1"/>
</dbReference>
<evidence type="ECO:0008006" key="3">
    <source>
        <dbReference type="Google" id="ProtNLM"/>
    </source>
</evidence>
<gene>
    <name evidence="1" type="ORF">H261_18757</name>
</gene>
<dbReference type="PIRSF" id="PIRSF032131">
    <property type="entry name" value="UCP032131"/>
    <property type="match status" value="1"/>
</dbReference>